<organism evidence="1 2">
    <name type="scientific">Trifolium medium</name>
    <dbReference type="NCBI Taxonomy" id="97028"/>
    <lineage>
        <taxon>Eukaryota</taxon>
        <taxon>Viridiplantae</taxon>
        <taxon>Streptophyta</taxon>
        <taxon>Embryophyta</taxon>
        <taxon>Tracheophyta</taxon>
        <taxon>Spermatophyta</taxon>
        <taxon>Magnoliopsida</taxon>
        <taxon>eudicotyledons</taxon>
        <taxon>Gunneridae</taxon>
        <taxon>Pentapetalae</taxon>
        <taxon>rosids</taxon>
        <taxon>fabids</taxon>
        <taxon>Fabales</taxon>
        <taxon>Fabaceae</taxon>
        <taxon>Papilionoideae</taxon>
        <taxon>50 kb inversion clade</taxon>
        <taxon>NPAAA clade</taxon>
        <taxon>Hologalegina</taxon>
        <taxon>IRL clade</taxon>
        <taxon>Trifolieae</taxon>
        <taxon>Trifolium</taxon>
    </lineage>
</organism>
<evidence type="ECO:0000313" key="1">
    <source>
        <dbReference type="EMBL" id="MCI26329.1"/>
    </source>
</evidence>
<sequence length="56" mass="6038">MRETERERYKPREKVRRAREGVAGRICAGDGGARRICGLAGFVVYDGGSEGGGPVK</sequence>
<protein>
    <submittedName>
        <fullName evidence="1">Uncharacterized protein</fullName>
    </submittedName>
</protein>
<evidence type="ECO:0000313" key="2">
    <source>
        <dbReference type="Proteomes" id="UP000265520"/>
    </source>
</evidence>
<keyword evidence="2" id="KW-1185">Reference proteome</keyword>
<accession>A0A392QQT8</accession>
<dbReference type="Proteomes" id="UP000265520">
    <property type="component" value="Unassembled WGS sequence"/>
</dbReference>
<dbReference type="AlphaFoldDB" id="A0A392QQT8"/>
<comment type="caution">
    <text evidence="1">The sequence shown here is derived from an EMBL/GenBank/DDBJ whole genome shotgun (WGS) entry which is preliminary data.</text>
</comment>
<name>A0A392QQT8_9FABA</name>
<reference evidence="1 2" key="1">
    <citation type="journal article" date="2018" name="Front. Plant Sci.">
        <title>Red Clover (Trifolium pratense) and Zigzag Clover (T. medium) - A Picture of Genomic Similarities and Differences.</title>
        <authorList>
            <person name="Dluhosova J."/>
            <person name="Istvanek J."/>
            <person name="Nedelnik J."/>
            <person name="Repkova J."/>
        </authorList>
    </citation>
    <scope>NUCLEOTIDE SEQUENCE [LARGE SCALE GENOMIC DNA]</scope>
    <source>
        <strain evidence="2">cv. 10/8</strain>
        <tissue evidence="1">Leaf</tissue>
    </source>
</reference>
<proteinExistence type="predicted"/>
<dbReference type="EMBL" id="LXQA010152646">
    <property type="protein sequence ID" value="MCI26329.1"/>
    <property type="molecule type" value="Genomic_DNA"/>
</dbReference>